<dbReference type="GO" id="GO:0006139">
    <property type="term" value="P:nucleobase-containing compound metabolic process"/>
    <property type="evidence" value="ECO:0007669"/>
    <property type="project" value="InterPro"/>
</dbReference>
<dbReference type="Pfam" id="PF00406">
    <property type="entry name" value="ADK"/>
    <property type="match status" value="1"/>
</dbReference>
<accession>A0A6V2GXI9</accession>
<dbReference type="Gene3D" id="3.40.50.300">
    <property type="entry name" value="P-loop containing nucleotide triphosphate hydrolases"/>
    <property type="match status" value="1"/>
</dbReference>
<evidence type="ECO:0000256" key="2">
    <source>
        <dbReference type="ARBA" id="ARBA00022741"/>
    </source>
</evidence>
<dbReference type="EMBL" id="HBNS01025052">
    <property type="protein sequence ID" value="CAE4616461.1"/>
    <property type="molecule type" value="Transcribed_RNA"/>
</dbReference>
<dbReference type="CDD" id="cd01428">
    <property type="entry name" value="ADK"/>
    <property type="match status" value="1"/>
</dbReference>
<evidence type="ECO:0000313" key="6">
    <source>
        <dbReference type="EMBL" id="CAE4616461.1"/>
    </source>
</evidence>
<keyword evidence="1" id="KW-0808">Transferase</keyword>
<gene>
    <name evidence="4" type="ORF">DBRI00130_LOCUS19755</name>
    <name evidence="5" type="ORF">DBRI00130_LOCUS19756</name>
    <name evidence="6" type="ORF">DBRI00130_LOCUS19757</name>
</gene>
<dbReference type="InterPro" id="IPR027417">
    <property type="entry name" value="P-loop_NTPase"/>
</dbReference>
<dbReference type="HAMAP" id="MF_00235">
    <property type="entry name" value="Adenylate_kinase_Adk"/>
    <property type="match status" value="1"/>
</dbReference>
<dbReference type="GO" id="GO:0005524">
    <property type="term" value="F:ATP binding"/>
    <property type="evidence" value="ECO:0007669"/>
    <property type="project" value="InterPro"/>
</dbReference>
<evidence type="ECO:0000256" key="1">
    <source>
        <dbReference type="ARBA" id="ARBA00022679"/>
    </source>
</evidence>
<dbReference type="EMBL" id="HBNS01025050">
    <property type="protein sequence ID" value="CAE4616457.1"/>
    <property type="molecule type" value="Transcribed_RNA"/>
</dbReference>
<dbReference type="PANTHER" id="PTHR23359">
    <property type="entry name" value="NUCLEOTIDE KINASE"/>
    <property type="match status" value="1"/>
</dbReference>
<evidence type="ECO:0000256" key="3">
    <source>
        <dbReference type="ARBA" id="ARBA00022777"/>
    </source>
</evidence>
<reference evidence="4" key="1">
    <citation type="submission" date="2021-01" db="EMBL/GenBank/DDBJ databases">
        <authorList>
            <person name="Corre E."/>
            <person name="Pelletier E."/>
            <person name="Niang G."/>
            <person name="Scheremetjew M."/>
            <person name="Finn R."/>
            <person name="Kale V."/>
            <person name="Holt S."/>
            <person name="Cochrane G."/>
            <person name="Meng A."/>
            <person name="Brown T."/>
            <person name="Cohen L."/>
        </authorList>
    </citation>
    <scope>NUCLEOTIDE SEQUENCE</scope>
    <source>
        <strain evidence="4">GSO104</strain>
    </source>
</reference>
<dbReference type="GO" id="GO:0019205">
    <property type="term" value="F:nucleobase-containing compound kinase activity"/>
    <property type="evidence" value="ECO:0007669"/>
    <property type="project" value="InterPro"/>
</dbReference>
<sequence>MTIQSRASSFLSSSSFSFSRNAKQITTPSAHVYSFLVKRSSSSSSSHPVTPIKHNFALIGPPGSGKGTYGKLLSSRLTKLFSDKNNSVVVPLITCSDILKEHVVNQTNIGIEIQDCKKHGRLANDELVGRAVLTHLIDHHNYDENKEDGNQIENMTSSSLPVGYILDGFPRTVPQAKMMDYNKTSSWPSSLAITYAISIDVPDKICIDKIRGRRVCTLCHHSFNVTNVDYDGYYMPPTLPSSSCDEHPDCDRDTNWICRHDDVDEDIVARRIEDFHKETKDVVEHYESRGRVIHFVPYRGVDDMDLLENLVLEKLGLL</sequence>
<dbReference type="PROSITE" id="PS00113">
    <property type="entry name" value="ADENYLATE_KINASE"/>
    <property type="match status" value="1"/>
</dbReference>
<dbReference type="InterPro" id="IPR000850">
    <property type="entry name" value="Adenylat/UMP-CMP_kin"/>
</dbReference>
<proteinExistence type="inferred from homology"/>
<evidence type="ECO:0000313" key="5">
    <source>
        <dbReference type="EMBL" id="CAE4616459.1"/>
    </source>
</evidence>
<dbReference type="EMBL" id="HBNS01025051">
    <property type="protein sequence ID" value="CAE4616459.1"/>
    <property type="molecule type" value="Transcribed_RNA"/>
</dbReference>
<dbReference type="AlphaFoldDB" id="A0A6V2GXI9"/>
<dbReference type="SUPFAM" id="SSF52540">
    <property type="entry name" value="P-loop containing nucleoside triphosphate hydrolases"/>
    <property type="match status" value="1"/>
</dbReference>
<protein>
    <recommendedName>
        <fullName evidence="7">Adenylate kinase active site lid domain-containing protein</fullName>
    </recommendedName>
</protein>
<keyword evidence="3" id="KW-0418">Kinase</keyword>
<keyword evidence="2" id="KW-0547">Nucleotide-binding</keyword>
<name>A0A6V2GXI9_9STRA</name>
<evidence type="ECO:0000313" key="4">
    <source>
        <dbReference type="EMBL" id="CAE4616457.1"/>
    </source>
</evidence>
<dbReference type="InterPro" id="IPR033690">
    <property type="entry name" value="Adenylat_kinase_CS"/>
</dbReference>
<organism evidence="4">
    <name type="scientific">Ditylum brightwellii</name>
    <dbReference type="NCBI Taxonomy" id="49249"/>
    <lineage>
        <taxon>Eukaryota</taxon>
        <taxon>Sar</taxon>
        <taxon>Stramenopiles</taxon>
        <taxon>Ochrophyta</taxon>
        <taxon>Bacillariophyta</taxon>
        <taxon>Mediophyceae</taxon>
        <taxon>Lithodesmiophycidae</taxon>
        <taxon>Lithodesmiales</taxon>
        <taxon>Lithodesmiaceae</taxon>
        <taxon>Ditylum</taxon>
    </lineage>
</organism>
<evidence type="ECO:0008006" key="7">
    <source>
        <dbReference type="Google" id="ProtNLM"/>
    </source>
</evidence>